<feature type="binding site" evidence="3">
    <location>
        <begin position="87"/>
        <end position="90"/>
    </location>
    <ligand>
        <name>NAD(+)</name>
        <dbReference type="ChEBI" id="CHEBI:57540"/>
    </ligand>
</feature>
<dbReference type="EMBL" id="JADIMD010000033">
    <property type="protein sequence ID" value="MBO8474145.1"/>
    <property type="molecule type" value="Genomic_DNA"/>
</dbReference>
<evidence type="ECO:0000256" key="2">
    <source>
        <dbReference type="ARBA" id="ARBA00023027"/>
    </source>
</evidence>
<dbReference type="GO" id="GO:0036055">
    <property type="term" value="F:protein-succinyllysine desuccinylase activity"/>
    <property type="evidence" value="ECO:0007669"/>
    <property type="project" value="UniProtKB-UniRule"/>
</dbReference>
<protein>
    <recommendedName>
        <fullName evidence="3">NAD-dependent protein deacylase</fullName>
        <ecNumber evidence="3">2.3.1.286</ecNumber>
    </recommendedName>
    <alternativeName>
        <fullName evidence="3">Regulatory protein SIR2 homolog</fullName>
    </alternativeName>
</protein>
<dbReference type="CDD" id="cd01412">
    <property type="entry name" value="SIRT5_Af1_CobB"/>
    <property type="match status" value="1"/>
</dbReference>
<dbReference type="SUPFAM" id="SSF52467">
    <property type="entry name" value="DHS-like NAD/FAD-binding domain"/>
    <property type="match status" value="1"/>
</dbReference>
<dbReference type="AlphaFoldDB" id="A0A9D9IL04"/>
<dbReference type="GO" id="GO:0017136">
    <property type="term" value="F:histone deacetylase activity, NAD-dependent"/>
    <property type="evidence" value="ECO:0007669"/>
    <property type="project" value="TreeGrafter"/>
</dbReference>
<evidence type="ECO:0000256" key="3">
    <source>
        <dbReference type="HAMAP-Rule" id="MF_01121"/>
    </source>
</evidence>
<dbReference type="InterPro" id="IPR026591">
    <property type="entry name" value="Sirtuin_cat_small_dom_sf"/>
</dbReference>
<dbReference type="InterPro" id="IPR029035">
    <property type="entry name" value="DHS-like_NAD/FAD-binding_dom"/>
</dbReference>
<feature type="binding site" evidence="3">
    <location>
        <position position="54"/>
    </location>
    <ligand>
        <name>substrate</name>
    </ligand>
</feature>
<dbReference type="InterPro" id="IPR050134">
    <property type="entry name" value="NAD-dep_sirtuin_deacylases"/>
</dbReference>
<evidence type="ECO:0000256" key="1">
    <source>
        <dbReference type="ARBA" id="ARBA00022679"/>
    </source>
</evidence>
<dbReference type="Pfam" id="PF02146">
    <property type="entry name" value="SIR2"/>
    <property type="match status" value="1"/>
</dbReference>
<dbReference type="InterPro" id="IPR027546">
    <property type="entry name" value="Sirtuin_class_III"/>
</dbReference>
<keyword evidence="3" id="KW-0963">Cytoplasm</keyword>
<dbReference type="InterPro" id="IPR026590">
    <property type="entry name" value="Ssirtuin_cat_dom"/>
</dbReference>
<dbReference type="Gene3D" id="3.40.50.1220">
    <property type="entry name" value="TPP-binding domain"/>
    <property type="match status" value="1"/>
</dbReference>
<feature type="active site" description="Proton acceptor" evidence="3">
    <location>
        <position position="105"/>
    </location>
</feature>
<feature type="binding site" evidence="3">
    <location>
        <position position="222"/>
    </location>
    <ligand>
        <name>NAD(+)</name>
        <dbReference type="ChEBI" id="CHEBI:57540"/>
    </ligand>
</feature>
<evidence type="ECO:0000313" key="7">
    <source>
        <dbReference type="Proteomes" id="UP000823757"/>
    </source>
</evidence>
<comment type="catalytic activity">
    <reaction evidence="3">
        <text>N(6)-acetyl-L-lysyl-[protein] + NAD(+) + H2O = 2''-O-acetyl-ADP-D-ribose + nicotinamide + L-lysyl-[protein]</text>
        <dbReference type="Rhea" id="RHEA:43636"/>
        <dbReference type="Rhea" id="RHEA-COMP:9752"/>
        <dbReference type="Rhea" id="RHEA-COMP:10731"/>
        <dbReference type="ChEBI" id="CHEBI:15377"/>
        <dbReference type="ChEBI" id="CHEBI:17154"/>
        <dbReference type="ChEBI" id="CHEBI:29969"/>
        <dbReference type="ChEBI" id="CHEBI:57540"/>
        <dbReference type="ChEBI" id="CHEBI:61930"/>
        <dbReference type="ChEBI" id="CHEBI:83767"/>
        <dbReference type="EC" id="2.3.1.286"/>
    </reaction>
</comment>
<keyword evidence="1" id="KW-0808">Transferase</keyword>
<keyword evidence="2 3" id="KW-0520">NAD</keyword>
<proteinExistence type="inferred from homology"/>
<dbReference type="HAMAP" id="MF_01121">
    <property type="entry name" value="Sirtuin_ClassIII"/>
    <property type="match status" value="1"/>
</dbReference>
<feature type="domain" description="Deacetylase sirtuin-type" evidence="5">
    <location>
        <begin position="1"/>
        <end position="236"/>
    </location>
</feature>
<organism evidence="6 7">
    <name type="scientific">Candidatus Cryptobacteroides faecigallinarum</name>
    <dbReference type="NCBI Taxonomy" id="2840763"/>
    <lineage>
        <taxon>Bacteria</taxon>
        <taxon>Pseudomonadati</taxon>
        <taxon>Bacteroidota</taxon>
        <taxon>Bacteroidia</taxon>
        <taxon>Bacteroidales</taxon>
        <taxon>Candidatus Cryptobacteroides</taxon>
    </lineage>
</organism>
<comment type="domain">
    <text evidence="3">2 residues (Tyr-54 and Arg-57) present in a large hydrophobic pocket are probably involved in substrate specificity. They are important for desuccinylation activity, but dispensable for deacetylation activity.</text>
</comment>
<accession>A0A9D9IL04</accession>
<comment type="catalytic activity">
    <reaction evidence="3">
        <text>N(6)-succinyl-L-lysyl-[protein] + NAD(+) + H2O = 2''-O-succinyl-ADP-D-ribose + nicotinamide + L-lysyl-[protein]</text>
        <dbReference type="Rhea" id="RHEA:47668"/>
        <dbReference type="Rhea" id="RHEA-COMP:9752"/>
        <dbReference type="Rhea" id="RHEA-COMP:11877"/>
        <dbReference type="ChEBI" id="CHEBI:15377"/>
        <dbReference type="ChEBI" id="CHEBI:17154"/>
        <dbReference type="ChEBI" id="CHEBI:29969"/>
        <dbReference type="ChEBI" id="CHEBI:57540"/>
        <dbReference type="ChEBI" id="CHEBI:87830"/>
        <dbReference type="ChEBI" id="CHEBI:87832"/>
    </reaction>
</comment>
<name>A0A9D9IL04_9BACT</name>
<dbReference type="PANTHER" id="PTHR11085">
    <property type="entry name" value="NAD-DEPENDENT PROTEIN DEACYLASE SIRTUIN-5, MITOCHONDRIAL-RELATED"/>
    <property type="match status" value="1"/>
</dbReference>
<evidence type="ECO:0000259" key="5">
    <source>
        <dbReference type="PROSITE" id="PS50305"/>
    </source>
</evidence>
<gene>
    <name evidence="3" type="primary">cobB</name>
    <name evidence="6" type="ORF">IAB91_02490</name>
</gene>
<reference evidence="6" key="1">
    <citation type="submission" date="2020-10" db="EMBL/GenBank/DDBJ databases">
        <authorList>
            <person name="Gilroy R."/>
        </authorList>
    </citation>
    <scope>NUCLEOTIDE SEQUENCE</scope>
    <source>
        <strain evidence="6">B1-13419</strain>
    </source>
</reference>
<comment type="caution">
    <text evidence="6">The sequence shown here is derived from an EMBL/GenBank/DDBJ whole genome shotgun (WGS) entry which is preliminary data.</text>
</comment>
<evidence type="ECO:0000256" key="4">
    <source>
        <dbReference type="PROSITE-ProRule" id="PRU00236"/>
    </source>
</evidence>
<dbReference type="InterPro" id="IPR003000">
    <property type="entry name" value="Sirtuin"/>
</dbReference>
<comment type="similarity">
    <text evidence="3">Belongs to the sirtuin family. Class III subfamily.</text>
</comment>
<dbReference type="GO" id="GO:0070403">
    <property type="term" value="F:NAD+ binding"/>
    <property type="evidence" value="ECO:0007669"/>
    <property type="project" value="UniProtKB-UniRule"/>
</dbReference>
<dbReference type="PROSITE" id="PS50305">
    <property type="entry name" value="SIRTUIN"/>
    <property type="match status" value="1"/>
</dbReference>
<reference evidence="6" key="2">
    <citation type="journal article" date="2021" name="PeerJ">
        <title>Extensive microbial diversity within the chicken gut microbiome revealed by metagenomics and culture.</title>
        <authorList>
            <person name="Gilroy R."/>
            <person name="Ravi A."/>
            <person name="Getino M."/>
            <person name="Pursley I."/>
            <person name="Horton D.L."/>
            <person name="Alikhan N.F."/>
            <person name="Baker D."/>
            <person name="Gharbi K."/>
            <person name="Hall N."/>
            <person name="Watson M."/>
            <person name="Adriaenssens E.M."/>
            <person name="Foster-Nyarko E."/>
            <person name="Jarju S."/>
            <person name="Secka A."/>
            <person name="Antonio M."/>
            <person name="Oren A."/>
            <person name="Chaudhuri R.R."/>
            <person name="La Ragione R."/>
            <person name="Hildebrand F."/>
            <person name="Pallen M.J."/>
        </authorList>
    </citation>
    <scope>NUCLEOTIDE SEQUENCE</scope>
    <source>
        <strain evidence="6">B1-13419</strain>
    </source>
</reference>
<sequence>MKKKIAVLTGAGVSAESGISTFRDSGGLWDNYNVEDVASIDGWYRNPGLVLDFYNIRRKELASASPNAAHLAIAGLEKDYDVTVITQNVDNLHERAGSTRIIHLHGELTKVRPEDSCNDRDGFSEAKVFDIGYGEIHLGDLSPDGVQLRPHIVWFGEAVPKIESAIDAVEAADILLIVGTSLQVYPAAGLYRYAGRNTPIYIIDPKDVPAYDRRITHIRNVATAGMEEFRRILDGQKAD</sequence>
<dbReference type="EC" id="2.3.1.286" evidence="3"/>
<feature type="binding site" evidence="3">
    <location>
        <begin position="10"/>
        <end position="29"/>
    </location>
    <ligand>
        <name>NAD(+)</name>
        <dbReference type="ChEBI" id="CHEBI:57540"/>
    </ligand>
</feature>
<dbReference type="PANTHER" id="PTHR11085:SF4">
    <property type="entry name" value="NAD-DEPENDENT PROTEIN DEACYLASE"/>
    <property type="match status" value="1"/>
</dbReference>
<comment type="function">
    <text evidence="3">NAD-dependent lysine deacetylase and desuccinylase that specifically removes acetyl and succinyl groups on target proteins. Modulates the activities of several proteins which are inactive in their acylated form.</text>
</comment>
<evidence type="ECO:0000313" key="6">
    <source>
        <dbReference type="EMBL" id="MBO8474145.1"/>
    </source>
</evidence>
<comment type="caution">
    <text evidence="3 4">Lacks conserved residue(s) required for the propagation of feature annotation.</text>
</comment>
<dbReference type="Gene3D" id="3.30.1600.10">
    <property type="entry name" value="SIR2/SIRT2 'Small Domain"/>
    <property type="match status" value="1"/>
</dbReference>
<feature type="binding site" evidence="3">
    <location>
        <begin position="179"/>
        <end position="181"/>
    </location>
    <ligand>
        <name>NAD(+)</name>
        <dbReference type="ChEBI" id="CHEBI:57540"/>
    </ligand>
</feature>
<dbReference type="GO" id="GO:0036054">
    <property type="term" value="F:protein-malonyllysine demalonylase activity"/>
    <property type="evidence" value="ECO:0007669"/>
    <property type="project" value="InterPro"/>
</dbReference>
<dbReference type="GO" id="GO:0005737">
    <property type="term" value="C:cytoplasm"/>
    <property type="evidence" value="ECO:0007669"/>
    <property type="project" value="UniProtKB-SubCell"/>
</dbReference>
<feature type="binding site" evidence="3">
    <location>
        <position position="57"/>
    </location>
    <ligand>
        <name>substrate</name>
    </ligand>
</feature>
<comment type="subcellular location">
    <subcellularLocation>
        <location evidence="3">Cytoplasm</location>
    </subcellularLocation>
</comment>
<dbReference type="Proteomes" id="UP000823757">
    <property type="component" value="Unassembled WGS sequence"/>
</dbReference>